<evidence type="ECO:0000313" key="4">
    <source>
        <dbReference type="Proteomes" id="UP001183809"/>
    </source>
</evidence>
<keyword evidence="4" id="KW-1185">Reference proteome</keyword>
<accession>A0ABU2TZJ6</accession>
<sequence>MTIALSALAAIATGVTAGLGVAQADKWGILSGTIAVATVMCAVGLLGRRVEAGPTGLRYRTVLRWHRLEWHEIARFENVRVAALDHRVRSADLRVAVKLRDGCAVRLPVPYMGAEEMQSFEEQVAQLRALRRRHSRDTSAQWSRVFGITVPVPASTCDHCLHVGGRTSSGARCGLRRRGRDSHGTGRMQRDSVAGRRP</sequence>
<feature type="compositionally biased region" description="Basic and acidic residues" evidence="1">
    <location>
        <begin position="181"/>
        <end position="198"/>
    </location>
</feature>
<evidence type="ECO:0000256" key="2">
    <source>
        <dbReference type="SAM" id="Phobius"/>
    </source>
</evidence>
<dbReference type="EMBL" id="JAVREY010000036">
    <property type="protein sequence ID" value="MDT0466400.1"/>
    <property type="molecule type" value="Genomic_DNA"/>
</dbReference>
<organism evidence="3 4">
    <name type="scientific">Streptomyces gibsoniae</name>
    <dbReference type="NCBI Taxonomy" id="3075529"/>
    <lineage>
        <taxon>Bacteria</taxon>
        <taxon>Bacillati</taxon>
        <taxon>Actinomycetota</taxon>
        <taxon>Actinomycetes</taxon>
        <taxon>Kitasatosporales</taxon>
        <taxon>Streptomycetaceae</taxon>
        <taxon>Streptomyces</taxon>
    </lineage>
</organism>
<comment type="caution">
    <text evidence="3">The sequence shown here is derived from an EMBL/GenBank/DDBJ whole genome shotgun (WGS) entry which is preliminary data.</text>
</comment>
<keyword evidence="2" id="KW-1133">Transmembrane helix</keyword>
<feature type="region of interest" description="Disordered" evidence="1">
    <location>
        <begin position="171"/>
        <end position="198"/>
    </location>
</feature>
<gene>
    <name evidence="3" type="ORF">RM764_25875</name>
</gene>
<proteinExistence type="predicted"/>
<name>A0ABU2TZJ6_9ACTN</name>
<evidence type="ECO:0000313" key="3">
    <source>
        <dbReference type="EMBL" id="MDT0466400.1"/>
    </source>
</evidence>
<protein>
    <submittedName>
        <fullName evidence="3">PH domain-containing protein</fullName>
    </submittedName>
</protein>
<feature type="transmembrane region" description="Helical" evidence="2">
    <location>
        <begin position="27"/>
        <end position="47"/>
    </location>
</feature>
<reference evidence="4" key="1">
    <citation type="submission" date="2023-07" db="EMBL/GenBank/DDBJ databases">
        <title>30 novel species of actinomycetes from the DSMZ collection.</title>
        <authorList>
            <person name="Nouioui I."/>
        </authorList>
    </citation>
    <scope>NUCLEOTIDE SEQUENCE [LARGE SCALE GENOMIC DNA]</scope>
    <source>
        <strain evidence="4">DSM 41699</strain>
    </source>
</reference>
<dbReference type="RefSeq" id="WP_311697862.1">
    <property type="nucleotide sequence ID" value="NZ_JAVREY010000036.1"/>
</dbReference>
<keyword evidence="2" id="KW-0812">Transmembrane</keyword>
<dbReference type="Proteomes" id="UP001183809">
    <property type="component" value="Unassembled WGS sequence"/>
</dbReference>
<keyword evidence="2" id="KW-0472">Membrane</keyword>
<evidence type="ECO:0000256" key="1">
    <source>
        <dbReference type="SAM" id="MobiDB-lite"/>
    </source>
</evidence>